<dbReference type="PANTHER" id="PTHR36856">
    <property type="entry name" value="OS07G0175200 PROTEIN"/>
    <property type="match status" value="1"/>
</dbReference>
<feature type="region of interest" description="Disordered" evidence="1">
    <location>
        <begin position="40"/>
        <end position="76"/>
    </location>
</feature>
<sequence length="76" mass="7839">MQSSKMTPCDVKALKKCLEEHKGDGDKCRQHIAAFKTACSSSPSSATSVSSSSLSSSSAISVSSLSPTQKEPTVSS</sequence>
<feature type="compositionally biased region" description="Low complexity" evidence="1">
    <location>
        <begin position="40"/>
        <end position="68"/>
    </location>
</feature>
<protein>
    <recommendedName>
        <fullName evidence="4">CHCH domain-containing protein</fullName>
    </recommendedName>
</protein>
<gene>
    <name evidence="2" type="ORF">CSSPJE1EN1_LOCUS12955</name>
</gene>
<evidence type="ECO:0008006" key="4">
    <source>
        <dbReference type="Google" id="ProtNLM"/>
    </source>
</evidence>
<evidence type="ECO:0000256" key="1">
    <source>
        <dbReference type="SAM" id="MobiDB-lite"/>
    </source>
</evidence>
<dbReference type="PANTHER" id="PTHR36856:SF1">
    <property type="entry name" value="OS07G0175200 PROTEIN"/>
    <property type="match status" value="1"/>
</dbReference>
<reference evidence="2" key="1">
    <citation type="submission" date="2024-02" db="EMBL/GenBank/DDBJ databases">
        <authorList>
            <consortium name="ELIXIR-Norway"/>
            <consortium name="Elixir Norway"/>
        </authorList>
    </citation>
    <scope>NUCLEOTIDE SEQUENCE</scope>
</reference>
<evidence type="ECO:0000313" key="2">
    <source>
        <dbReference type="EMBL" id="CAK9267477.1"/>
    </source>
</evidence>
<proteinExistence type="predicted"/>
<evidence type="ECO:0000313" key="3">
    <source>
        <dbReference type="Proteomes" id="UP001497444"/>
    </source>
</evidence>
<name>A0ABP0WQ34_9BRYO</name>
<organism evidence="2 3">
    <name type="scientific">Sphagnum jensenii</name>
    <dbReference type="NCBI Taxonomy" id="128206"/>
    <lineage>
        <taxon>Eukaryota</taxon>
        <taxon>Viridiplantae</taxon>
        <taxon>Streptophyta</taxon>
        <taxon>Embryophyta</taxon>
        <taxon>Bryophyta</taxon>
        <taxon>Sphagnophytina</taxon>
        <taxon>Sphagnopsida</taxon>
        <taxon>Sphagnales</taxon>
        <taxon>Sphagnaceae</taxon>
        <taxon>Sphagnum</taxon>
    </lineage>
</organism>
<keyword evidence="3" id="KW-1185">Reference proteome</keyword>
<dbReference type="EMBL" id="OZ020114">
    <property type="protein sequence ID" value="CAK9267477.1"/>
    <property type="molecule type" value="Genomic_DNA"/>
</dbReference>
<accession>A0ABP0WQ34</accession>
<dbReference type="Proteomes" id="UP001497444">
    <property type="component" value="Chromosome 19"/>
</dbReference>